<evidence type="ECO:0000313" key="2">
    <source>
        <dbReference type="Proteomes" id="UP000799421"/>
    </source>
</evidence>
<dbReference type="AlphaFoldDB" id="A0A6A7BTW2"/>
<reference evidence="1" key="1">
    <citation type="journal article" date="2020" name="Stud. Mycol.">
        <title>101 Dothideomycetes genomes: a test case for predicting lifestyles and emergence of pathogens.</title>
        <authorList>
            <person name="Haridas S."/>
            <person name="Albert R."/>
            <person name="Binder M."/>
            <person name="Bloem J."/>
            <person name="Labutti K."/>
            <person name="Salamov A."/>
            <person name="Andreopoulos B."/>
            <person name="Baker S."/>
            <person name="Barry K."/>
            <person name="Bills G."/>
            <person name="Bluhm B."/>
            <person name="Cannon C."/>
            <person name="Castanera R."/>
            <person name="Culley D."/>
            <person name="Daum C."/>
            <person name="Ezra D."/>
            <person name="Gonzalez J."/>
            <person name="Henrissat B."/>
            <person name="Kuo A."/>
            <person name="Liang C."/>
            <person name="Lipzen A."/>
            <person name="Lutzoni F."/>
            <person name="Magnuson J."/>
            <person name="Mondo S."/>
            <person name="Nolan M."/>
            <person name="Ohm R."/>
            <person name="Pangilinan J."/>
            <person name="Park H.-J."/>
            <person name="Ramirez L."/>
            <person name="Alfaro M."/>
            <person name="Sun H."/>
            <person name="Tritt A."/>
            <person name="Yoshinaga Y."/>
            <person name="Zwiers L.-H."/>
            <person name="Turgeon B."/>
            <person name="Goodwin S."/>
            <person name="Spatafora J."/>
            <person name="Crous P."/>
            <person name="Grigoriev I."/>
        </authorList>
    </citation>
    <scope>NUCLEOTIDE SEQUENCE</scope>
    <source>
        <strain evidence="1">CBS 480.64</strain>
    </source>
</reference>
<name>A0A6A7BTW2_9PEZI</name>
<gene>
    <name evidence="1" type="ORF">K470DRAFT_119125</name>
</gene>
<dbReference type="EMBL" id="MU006004">
    <property type="protein sequence ID" value="KAF2858691.1"/>
    <property type="molecule type" value="Genomic_DNA"/>
</dbReference>
<sequence length="69" mass="7636">MVNYRRGHNRPNPFVSLSSQTDLIPMFREQVCIFASDAASRGFILGRKVCLRCPAKQNRLARAAAAASV</sequence>
<organism evidence="1 2">
    <name type="scientific">Piedraia hortae CBS 480.64</name>
    <dbReference type="NCBI Taxonomy" id="1314780"/>
    <lineage>
        <taxon>Eukaryota</taxon>
        <taxon>Fungi</taxon>
        <taxon>Dikarya</taxon>
        <taxon>Ascomycota</taxon>
        <taxon>Pezizomycotina</taxon>
        <taxon>Dothideomycetes</taxon>
        <taxon>Dothideomycetidae</taxon>
        <taxon>Capnodiales</taxon>
        <taxon>Piedraiaceae</taxon>
        <taxon>Piedraia</taxon>
    </lineage>
</organism>
<dbReference type="Proteomes" id="UP000799421">
    <property type="component" value="Unassembled WGS sequence"/>
</dbReference>
<accession>A0A6A7BTW2</accession>
<proteinExistence type="predicted"/>
<protein>
    <submittedName>
        <fullName evidence="1">Uncharacterized protein</fullName>
    </submittedName>
</protein>
<keyword evidence="2" id="KW-1185">Reference proteome</keyword>
<evidence type="ECO:0000313" key="1">
    <source>
        <dbReference type="EMBL" id="KAF2858691.1"/>
    </source>
</evidence>